<dbReference type="InterPro" id="IPR003607">
    <property type="entry name" value="HD/PDEase_dom"/>
</dbReference>
<dbReference type="SMART" id="SM00471">
    <property type="entry name" value="HDc"/>
    <property type="match status" value="1"/>
</dbReference>
<sequence>MDSESLIIQESIRSLLSATANAALYTMGHPQVARLAESAFKGISAALGISRQISLTVIEDELIINGEPPSFSLFMNRFAEVLKSRGVGHVKFIEGLEREEITTLIAALASQEMGRAALTSSEHIRFGQVELSEGSGGGYAASPDGDGAQGPIPLQDMPAEELARFTEIYRALKKKQKMKVTGIVEIVSGFITAFRQEGESRLVMATMRSDEEYTFTHSANVCILNLAQAMSLGIEGQMLHDIGIAAMLHDIGKLFIPEEILIKKDKLTPQEFKLLEEHPVRGARHLLEVPGVPRLAVVTAYEHHMKYDFSGYPAAPEGGRLNLCSQITMISDFFDAMRTRRPYRAPVDLRTIVGQIMDRSGSDFHPLLARNFLNILKRMVDARRSS</sequence>
<evidence type="ECO:0000259" key="1">
    <source>
        <dbReference type="PROSITE" id="PS51832"/>
    </source>
</evidence>
<keyword evidence="3" id="KW-1185">Reference proteome</keyword>
<feature type="domain" description="HD-GYP" evidence="1">
    <location>
        <begin position="191"/>
        <end position="386"/>
    </location>
</feature>
<dbReference type="PANTHER" id="PTHR43155">
    <property type="entry name" value="CYCLIC DI-GMP PHOSPHODIESTERASE PA4108-RELATED"/>
    <property type="match status" value="1"/>
</dbReference>
<dbReference type="Proteomes" id="UP000324298">
    <property type="component" value="Unassembled WGS sequence"/>
</dbReference>
<dbReference type="EMBL" id="SRSD01000001">
    <property type="protein sequence ID" value="KAA0895165.1"/>
    <property type="molecule type" value="Genomic_DNA"/>
</dbReference>
<dbReference type="AlphaFoldDB" id="A0A5A9XRJ4"/>
<gene>
    <name evidence="2" type="ORF">ET418_01195</name>
</gene>
<dbReference type="RefSeq" id="WP_149305748.1">
    <property type="nucleotide sequence ID" value="NZ_SRSD01000001.1"/>
</dbReference>
<proteinExistence type="predicted"/>
<comment type="caution">
    <text evidence="2">The sequence shown here is derived from an EMBL/GenBank/DDBJ whole genome shotgun (WGS) entry which is preliminary data.</text>
</comment>
<dbReference type="SUPFAM" id="SSF109604">
    <property type="entry name" value="HD-domain/PDEase-like"/>
    <property type="match status" value="1"/>
</dbReference>
<evidence type="ECO:0000313" key="3">
    <source>
        <dbReference type="Proteomes" id="UP000324298"/>
    </source>
</evidence>
<dbReference type="Pfam" id="PF13487">
    <property type="entry name" value="HD_5"/>
    <property type="match status" value="1"/>
</dbReference>
<dbReference type="InterPro" id="IPR037522">
    <property type="entry name" value="HD_GYP_dom"/>
</dbReference>
<dbReference type="CDD" id="cd00077">
    <property type="entry name" value="HDc"/>
    <property type="match status" value="1"/>
</dbReference>
<evidence type="ECO:0000313" key="2">
    <source>
        <dbReference type="EMBL" id="KAA0895165.1"/>
    </source>
</evidence>
<name>A0A5A9XRJ4_9BACT</name>
<organism evidence="2 3">
    <name type="scientific">Oryzomonas rubra</name>
    <dbReference type="NCBI Taxonomy" id="2509454"/>
    <lineage>
        <taxon>Bacteria</taxon>
        <taxon>Pseudomonadati</taxon>
        <taxon>Thermodesulfobacteriota</taxon>
        <taxon>Desulfuromonadia</taxon>
        <taxon>Geobacterales</taxon>
        <taxon>Geobacteraceae</taxon>
        <taxon>Oryzomonas</taxon>
    </lineage>
</organism>
<accession>A0A5A9XRJ4</accession>
<dbReference type="Gene3D" id="1.10.3210.10">
    <property type="entry name" value="Hypothetical protein af1432"/>
    <property type="match status" value="1"/>
</dbReference>
<dbReference type="PROSITE" id="PS51832">
    <property type="entry name" value="HD_GYP"/>
    <property type="match status" value="1"/>
</dbReference>
<protein>
    <submittedName>
        <fullName evidence="2">HD domain-containing protein</fullName>
    </submittedName>
</protein>
<reference evidence="2 3" key="1">
    <citation type="submission" date="2019-04" db="EMBL/GenBank/DDBJ databases">
        <title>Geobacter ruber sp. nov., ferric-reducing bacteria isolated from paddy soil.</title>
        <authorList>
            <person name="Xu Z."/>
            <person name="Masuda Y."/>
            <person name="Itoh H."/>
            <person name="Senoo K."/>
        </authorList>
    </citation>
    <scope>NUCLEOTIDE SEQUENCE [LARGE SCALE GENOMIC DNA]</scope>
    <source>
        <strain evidence="2 3">Red88</strain>
    </source>
</reference>
<dbReference type="OrthoDB" id="5391537at2"/>
<dbReference type="PANTHER" id="PTHR43155:SF2">
    <property type="entry name" value="CYCLIC DI-GMP PHOSPHODIESTERASE PA4108"/>
    <property type="match status" value="1"/>
</dbReference>